<reference evidence="7" key="1">
    <citation type="submission" date="2018-05" db="EMBL/GenBank/DDBJ databases">
        <authorList>
            <person name="Du Z."/>
            <person name="Wang X."/>
        </authorList>
    </citation>
    <scope>NUCLEOTIDE SEQUENCE [LARGE SCALE GENOMIC DNA]</scope>
    <source>
        <strain evidence="7">CQN31</strain>
    </source>
</reference>
<gene>
    <name evidence="6" type="ORF">DFH01_05970</name>
</gene>
<dbReference type="AlphaFoldDB" id="A0A317FJ50"/>
<evidence type="ECO:0000259" key="5">
    <source>
        <dbReference type="Pfam" id="PF07940"/>
    </source>
</evidence>
<dbReference type="EMBL" id="QGNA01000001">
    <property type="protein sequence ID" value="PWS38795.1"/>
    <property type="molecule type" value="Genomic_DNA"/>
</dbReference>
<name>A0A317FJ50_9PROT</name>
<accession>A0A317FJ50</accession>
<proteinExistence type="predicted"/>
<keyword evidence="3" id="KW-0574">Periplasm</keyword>
<dbReference type="SUPFAM" id="SSF48230">
    <property type="entry name" value="Chondroitin AC/alginate lyase"/>
    <property type="match status" value="1"/>
</dbReference>
<evidence type="ECO:0000256" key="4">
    <source>
        <dbReference type="ARBA" id="ARBA00023239"/>
    </source>
</evidence>
<comment type="caution">
    <text evidence="6">The sequence shown here is derived from an EMBL/GenBank/DDBJ whole genome shotgun (WGS) entry which is preliminary data.</text>
</comment>
<dbReference type="Gene3D" id="2.70.98.70">
    <property type="match status" value="1"/>
</dbReference>
<comment type="subcellular location">
    <subcellularLocation>
        <location evidence="1">Periplasm</location>
    </subcellularLocation>
</comment>
<dbReference type="PANTHER" id="PTHR39210:SF1">
    <property type="entry name" value="HEPARIN-SULFATE LYASE"/>
    <property type="match status" value="1"/>
</dbReference>
<dbReference type="RefSeq" id="WP_109869417.1">
    <property type="nucleotide sequence ID" value="NZ_QGNA01000001.1"/>
</dbReference>
<dbReference type="InterPro" id="IPR012480">
    <property type="entry name" value="Hepar_II_III_C"/>
</dbReference>
<dbReference type="OrthoDB" id="9763014at2"/>
<keyword evidence="7" id="KW-1185">Reference proteome</keyword>
<evidence type="ECO:0000256" key="1">
    <source>
        <dbReference type="ARBA" id="ARBA00004418"/>
    </source>
</evidence>
<evidence type="ECO:0000313" key="7">
    <source>
        <dbReference type="Proteomes" id="UP000245765"/>
    </source>
</evidence>
<evidence type="ECO:0000313" key="6">
    <source>
        <dbReference type="EMBL" id="PWS38795.1"/>
    </source>
</evidence>
<organism evidence="6 7">
    <name type="scientific">Falsiroseomonas bella</name>
    <dbReference type="NCBI Taxonomy" id="2184016"/>
    <lineage>
        <taxon>Bacteria</taxon>
        <taxon>Pseudomonadati</taxon>
        <taxon>Pseudomonadota</taxon>
        <taxon>Alphaproteobacteria</taxon>
        <taxon>Acetobacterales</taxon>
        <taxon>Roseomonadaceae</taxon>
        <taxon>Falsiroseomonas</taxon>
    </lineage>
</organism>
<keyword evidence="2" id="KW-0732">Signal</keyword>
<dbReference type="Proteomes" id="UP000245765">
    <property type="component" value="Unassembled WGS sequence"/>
</dbReference>
<dbReference type="PANTHER" id="PTHR39210">
    <property type="entry name" value="HEPARIN-SULFATE LYASE"/>
    <property type="match status" value="1"/>
</dbReference>
<dbReference type="GO" id="GO:0042597">
    <property type="term" value="C:periplasmic space"/>
    <property type="evidence" value="ECO:0007669"/>
    <property type="project" value="UniProtKB-SubCell"/>
</dbReference>
<dbReference type="InterPro" id="IPR008929">
    <property type="entry name" value="Chondroitin_lyas"/>
</dbReference>
<keyword evidence="4" id="KW-0456">Lyase</keyword>
<evidence type="ECO:0000256" key="3">
    <source>
        <dbReference type="ARBA" id="ARBA00022764"/>
    </source>
</evidence>
<dbReference type="Gene3D" id="1.50.10.100">
    <property type="entry name" value="Chondroitin AC/alginate lyase"/>
    <property type="match status" value="1"/>
</dbReference>
<sequence length="607" mass="64723">MFDQVTTSAGVDAQVEATLAPSPGADARWLAADAAWRLGLRPVACRAVDHVARRLGVARRRLRDRVVPKPPFLPPHAPPPPALPADVAARVLAAAAALPERPDWHGGFDPRAHALDLVLHRGAGARPVWEASRLAALPLLAQAARIAPEAGHLARAESLLRDWCRANPPFRGVAWACGQEAAFRALHLALALALLDADRDPPQGARDLLGLCAARIAATPLYALAQDNNHPISEAAGAFACALLRGEETRPAAARLARGVARLVAPDGGFAQVSAGYARVLLDTLSLVEWLRRRHGAPPFPAPLAERAAALARWLHGLVEPRTGATPPLGLEDGSALADLALRGPGDARGSVERAARLFCAASADAPDDPGCAWLGLPRPAATLERPTSWRASGTSGWRAAGSVALLRTGPLRFRPFQCDLLHLSLRDGAEWIIRDGGTGSYDPPEAWWWGALSGGAAHNAPVFDDAEPMPRAGRFLLARWPRITALPDGAAAQDSRGNRTERRIAVEGRVWTVRDVVSGPFRTVSWHWRLRPGPWALREDGVASPHACLRIQADAKVALDLILGWESPDYGRIRRVPVLRVSAAAPIRRVTTTIDLPAEGLADAAG</sequence>
<dbReference type="Pfam" id="PF07940">
    <property type="entry name" value="Hepar_II_III_C"/>
    <property type="match status" value="1"/>
</dbReference>
<evidence type="ECO:0000256" key="2">
    <source>
        <dbReference type="ARBA" id="ARBA00022729"/>
    </source>
</evidence>
<dbReference type="GO" id="GO:0016829">
    <property type="term" value="F:lyase activity"/>
    <property type="evidence" value="ECO:0007669"/>
    <property type="project" value="UniProtKB-KW"/>
</dbReference>
<protein>
    <submittedName>
        <fullName evidence="6">Heparinase</fullName>
    </submittedName>
</protein>
<feature type="domain" description="Heparinase II/III-like C-terminal" evidence="5">
    <location>
        <begin position="387"/>
        <end position="572"/>
    </location>
</feature>